<dbReference type="PROSITE" id="PS00409">
    <property type="entry name" value="PROKAR_NTER_METHYL"/>
    <property type="match status" value="1"/>
</dbReference>
<dbReference type="Pfam" id="PF07963">
    <property type="entry name" value="N_methyl"/>
    <property type="match status" value="1"/>
</dbReference>
<keyword evidence="4" id="KW-0812">Transmembrane</keyword>
<proteinExistence type="inferred from homology"/>
<comment type="caution">
    <text evidence="5">The sequence shown here is derived from an EMBL/GenBank/DDBJ whole genome shotgun (WGS) entry which is preliminary data.</text>
</comment>
<keyword evidence="4" id="KW-0472">Membrane</keyword>
<dbReference type="InterPro" id="IPR045584">
    <property type="entry name" value="Pilin-like"/>
</dbReference>
<evidence type="ECO:0000256" key="3">
    <source>
        <dbReference type="RuleBase" id="RU000389"/>
    </source>
</evidence>
<keyword evidence="6" id="KW-1185">Reference proteome</keyword>
<keyword evidence="4" id="KW-1133">Transmembrane helix</keyword>
<dbReference type="PANTHER" id="PTHR30093:SF34">
    <property type="entry name" value="PREPILIN PEPTIDASE-DEPENDENT PROTEIN D"/>
    <property type="match status" value="1"/>
</dbReference>
<organism evidence="5 6">
    <name type="scientific">Gilvimarinus gilvus</name>
    <dbReference type="NCBI Taxonomy" id="3058038"/>
    <lineage>
        <taxon>Bacteria</taxon>
        <taxon>Pseudomonadati</taxon>
        <taxon>Pseudomonadota</taxon>
        <taxon>Gammaproteobacteria</taxon>
        <taxon>Cellvibrionales</taxon>
        <taxon>Cellvibrionaceae</taxon>
        <taxon>Gilvimarinus</taxon>
    </lineage>
</organism>
<name>A0ABU4RTD3_9GAMM</name>
<dbReference type="Gene3D" id="3.30.700.10">
    <property type="entry name" value="Glycoprotein, Type 4 Pilin"/>
    <property type="match status" value="1"/>
</dbReference>
<dbReference type="Proteomes" id="UP001273505">
    <property type="component" value="Unassembled WGS sequence"/>
</dbReference>
<feature type="transmembrane region" description="Helical" evidence="4">
    <location>
        <begin position="12"/>
        <end position="30"/>
    </location>
</feature>
<dbReference type="InterPro" id="IPR001082">
    <property type="entry name" value="Pilin"/>
</dbReference>
<dbReference type="RefSeq" id="WP_302724519.1">
    <property type="nucleotide sequence ID" value="NZ_JAULRU010000797.1"/>
</dbReference>
<evidence type="ECO:0000313" key="5">
    <source>
        <dbReference type="EMBL" id="MDX6847924.1"/>
    </source>
</evidence>
<evidence type="ECO:0000256" key="1">
    <source>
        <dbReference type="ARBA" id="ARBA00005233"/>
    </source>
</evidence>
<dbReference type="NCBIfam" id="TIGR02532">
    <property type="entry name" value="IV_pilin_GFxxxE"/>
    <property type="match status" value="1"/>
</dbReference>
<keyword evidence="2" id="KW-0488">Methylation</keyword>
<evidence type="ECO:0000256" key="2">
    <source>
        <dbReference type="ARBA" id="ARBA00022481"/>
    </source>
</evidence>
<accession>A0ABU4RTD3</accession>
<evidence type="ECO:0000256" key="4">
    <source>
        <dbReference type="SAM" id="Phobius"/>
    </source>
</evidence>
<dbReference type="Pfam" id="PF00114">
    <property type="entry name" value="Pilin"/>
    <property type="match status" value="1"/>
</dbReference>
<gene>
    <name evidence="5" type="ORF">SCD92_01045</name>
</gene>
<protein>
    <submittedName>
        <fullName evidence="5">Pilin</fullName>
    </submittedName>
</protein>
<dbReference type="InterPro" id="IPR012902">
    <property type="entry name" value="N_methyl_site"/>
</dbReference>
<dbReference type="SUPFAM" id="SSF54523">
    <property type="entry name" value="Pili subunits"/>
    <property type="match status" value="1"/>
</dbReference>
<sequence length="143" mass="14304">MKKQAGFTLIELMIVIAIIGILSAIALPAYQDYTARAQGSEALKATTGVQSDVGVFLAESGTLGATAADAAAAQELEGKFFAAGGVSVNTGSGVISVTFDDGALSGQTMTLTPTANAALTQVASWTCAGLTEPSQMPSSCQAP</sequence>
<dbReference type="EMBL" id="JAXAFO010000001">
    <property type="protein sequence ID" value="MDX6847924.1"/>
    <property type="molecule type" value="Genomic_DNA"/>
</dbReference>
<evidence type="ECO:0000313" key="6">
    <source>
        <dbReference type="Proteomes" id="UP001273505"/>
    </source>
</evidence>
<reference evidence="5 6" key="1">
    <citation type="submission" date="2023-11" db="EMBL/GenBank/DDBJ databases">
        <title>Gilvimarinus fulvus sp. nov., isolated from the surface of Kelp.</title>
        <authorList>
            <person name="Sun Y.Y."/>
            <person name="Gong Y."/>
            <person name="Du Z.J."/>
        </authorList>
    </citation>
    <scope>NUCLEOTIDE SEQUENCE [LARGE SCALE GENOMIC DNA]</scope>
    <source>
        <strain evidence="5 6">SDUM040013</strain>
    </source>
</reference>
<comment type="similarity">
    <text evidence="1 3">Belongs to the N-Me-Phe pilin family.</text>
</comment>
<dbReference type="PANTHER" id="PTHR30093">
    <property type="entry name" value="GENERAL SECRETION PATHWAY PROTEIN G"/>
    <property type="match status" value="1"/>
</dbReference>
<keyword evidence="3" id="KW-0281">Fimbrium</keyword>